<proteinExistence type="predicted"/>
<dbReference type="GO" id="GO:0005886">
    <property type="term" value="C:plasma membrane"/>
    <property type="evidence" value="ECO:0007669"/>
    <property type="project" value="UniProtKB-SubCell"/>
</dbReference>
<sequence length="266" mass="27097">MREAAVVSEPNPLQRIPGVAIVLVLLIALFSAIAPGFLSVANLSNVLVQSTILTMLALPMTLIIMTEGLDLSMGAVLTLTSLCVAIVSLATKSMLLGLGAGLLVGAAFGTVNGWLVAILGIPPFVATLGTLGMAQGLSLIVSDGQSVVGIPHSVRDIYSATLLGVPVPIVMALVTYAAFHGLLYHTRFGTYIFALGGNREALRYAGLSPNKLLIAVYALGGAMAGIAGLLMTARMNSGHPTAGLGLEFDAIAAVAVGGTSFERGNG</sequence>
<dbReference type="GO" id="GO:0022857">
    <property type="term" value="F:transmembrane transporter activity"/>
    <property type="evidence" value="ECO:0007669"/>
    <property type="project" value="InterPro"/>
</dbReference>
<protein>
    <submittedName>
        <fullName evidence="9">Sugar ABC transporter permease protein</fullName>
    </submittedName>
</protein>
<dbReference type="InterPro" id="IPR001851">
    <property type="entry name" value="ABC_transp_permease"/>
</dbReference>
<feature type="transmembrane region" description="Helical" evidence="8">
    <location>
        <begin position="46"/>
        <end position="65"/>
    </location>
</feature>
<evidence type="ECO:0000256" key="6">
    <source>
        <dbReference type="ARBA" id="ARBA00022989"/>
    </source>
</evidence>
<evidence type="ECO:0000256" key="4">
    <source>
        <dbReference type="ARBA" id="ARBA00022519"/>
    </source>
</evidence>
<feature type="transmembrane region" description="Helical" evidence="8">
    <location>
        <begin position="212"/>
        <end position="231"/>
    </location>
</feature>
<evidence type="ECO:0000313" key="10">
    <source>
        <dbReference type="Proteomes" id="UP000063308"/>
    </source>
</evidence>
<accession>A0A0E3VVV2</accession>
<keyword evidence="4" id="KW-0997">Cell inner membrane</keyword>
<evidence type="ECO:0000256" key="7">
    <source>
        <dbReference type="ARBA" id="ARBA00023136"/>
    </source>
</evidence>
<feature type="transmembrane region" description="Helical" evidence="8">
    <location>
        <begin position="71"/>
        <end position="90"/>
    </location>
</feature>
<evidence type="ECO:0000313" key="9">
    <source>
        <dbReference type="EMBL" id="BAR59805.1"/>
    </source>
</evidence>
<organism evidence="9 10">
    <name type="scientific">Bradyrhizobium diazoefficiens</name>
    <dbReference type="NCBI Taxonomy" id="1355477"/>
    <lineage>
        <taxon>Bacteria</taxon>
        <taxon>Pseudomonadati</taxon>
        <taxon>Pseudomonadota</taxon>
        <taxon>Alphaproteobacteria</taxon>
        <taxon>Hyphomicrobiales</taxon>
        <taxon>Nitrobacteraceae</taxon>
        <taxon>Bradyrhizobium</taxon>
    </lineage>
</organism>
<keyword evidence="5 8" id="KW-0812">Transmembrane</keyword>
<keyword evidence="6 8" id="KW-1133">Transmembrane helix</keyword>
<keyword evidence="2" id="KW-0813">Transport</keyword>
<dbReference type="EMBL" id="AP014685">
    <property type="protein sequence ID" value="BAR59805.1"/>
    <property type="molecule type" value="Genomic_DNA"/>
</dbReference>
<dbReference type="Proteomes" id="UP000063308">
    <property type="component" value="Chromosome"/>
</dbReference>
<evidence type="ECO:0000256" key="3">
    <source>
        <dbReference type="ARBA" id="ARBA00022475"/>
    </source>
</evidence>
<gene>
    <name evidence="9" type="ORF">NK6_6654</name>
</gene>
<evidence type="ECO:0000256" key="2">
    <source>
        <dbReference type="ARBA" id="ARBA00022448"/>
    </source>
</evidence>
<feature type="transmembrane region" description="Helical" evidence="8">
    <location>
        <begin position="16"/>
        <end position="34"/>
    </location>
</feature>
<keyword evidence="3" id="KW-1003">Cell membrane</keyword>
<keyword evidence="7 8" id="KW-0472">Membrane</keyword>
<name>A0A0E3VVV2_9BRAD</name>
<feature type="transmembrane region" description="Helical" evidence="8">
    <location>
        <begin position="95"/>
        <end position="115"/>
    </location>
</feature>
<evidence type="ECO:0000256" key="1">
    <source>
        <dbReference type="ARBA" id="ARBA00004651"/>
    </source>
</evidence>
<dbReference type="PANTHER" id="PTHR32196">
    <property type="entry name" value="ABC TRANSPORTER PERMEASE PROTEIN YPHD-RELATED-RELATED"/>
    <property type="match status" value="1"/>
</dbReference>
<dbReference type="PANTHER" id="PTHR32196:SF21">
    <property type="entry name" value="ABC TRANSPORTER PERMEASE PROTEIN YPHD-RELATED"/>
    <property type="match status" value="1"/>
</dbReference>
<dbReference type="AlphaFoldDB" id="A0A0E3VVV2"/>
<feature type="transmembrane region" description="Helical" evidence="8">
    <location>
        <begin position="162"/>
        <end position="183"/>
    </location>
</feature>
<evidence type="ECO:0000256" key="5">
    <source>
        <dbReference type="ARBA" id="ARBA00022692"/>
    </source>
</evidence>
<evidence type="ECO:0000256" key="8">
    <source>
        <dbReference type="SAM" id="Phobius"/>
    </source>
</evidence>
<reference evidence="9 10" key="1">
    <citation type="submission" date="2014-11" db="EMBL/GenBank/DDBJ databases">
        <title>Symbiosis island explosion on the genome of extra-slow-growing strains of soybean bradyrhizobia with massive insertion sequences.</title>
        <authorList>
            <person name="Iida T."/>
            <person name="Minamisawa K."/>
        </authorList>
    </citation>
    <scope>NUCLEOTIDE SEQUENCE [LARGE SCALE GENOMIC DNA]</scope>
    <source>
        <strain evidence="9 10">NK6</strain>
    </source>
</reference>
<comment type="subcellular location">
    <subcellularLocation>
        <location evidence="1">Cell membrane</location>
        <topology evidence="1">Multi-pass membrane protein</topology>
    </subcellularLocation>
</comment>
<dbReference type="CDD" id="cd06579">
    <property type="entry name" value="TM_PBP1_transp_AraH_like"/>
    <property type="match status" value="1"/>
</dbReference>
<dbReference type="Pfam" id="PF02653">
    <property type="entry name" value="BPD_transp_2"/>
    <property type="match status" value="1"/>
</dbReference>